<evidence type="ECO:0000313" key="2">
    <source>
        <dbReference type="EMBL" id="GEU49419.1"/>
    </source>
</evidence>
<comment type="caution">
    <text evidence="2">The sequence shown here is derived from an EMBL/GenBank/DDBJ whole genome shotgun (WGS) entry which is preliminary data.</text>
</comment>
<dbReference type="AlphaFoldDB" id="A0A6L2KKH7"/>
<proteinExistence type="predicted"/>
<reference evidence="2" key="1">
    <citation type="journal article" date="2019" name="Sci. Rep.">
        <title>Draft genome of Tanacetum cinerariifolium, the natural source of mosquito coil.</title>
        <authorList>
            <person name="Yamashiro T."/>
            <person name="Shiraishi A."/>
            <person name="Satake H."/>
            <person name="Nakayama K."/>
        </authorList>
    </citation>
    <scope>NUCLEOTIDE SEQUENCE</scope>
</reference>
<protein>
    <submittedName>
        <fullName evidence="2">Uncharacterized protein</fullName>
    </submittedName>
</protein>
<accession>A0A6L2KKH7</accession>
<feature type="compositionally biased region" description="Basic and acidic residues" evidence="1">
    <location>
        <begin position="51"/>
        <end position="67"/>
    </location>
</feature>
<sequence>MLVYPTPLNGPSSAQVQLRAPPAHASHADPQRAASSKHVSPCAGEATGDGTIKDVDETCREQDDHSGDAGPPPILNPKAHPRMYPQPKMPTTANPEMQHPHSLSRDPRPPTPHSLSQCPWPLTPSVSVSSIGLEVRDNGEVDSDGEVVECGKAALVSDASIGSDSSSVCGVAGGIVFVLGWAGEDMTYDNMGSQKRHKRFGRCSWLFLCGEAGGVAWGVRVGSYGGDEGALVGYGGVEVVGISTSSSASCDCG</sequence>
<gene>
    <name evidence="2" type="ORF">Tci_021397</name>
</gene>
<feature type="region of interest" description="Disordered" evidence="1">
    <location>
        <begin position="1"/>
        <end position="118"/>
    </location>
</feature>
<organism evidence="2">
    <name type="scientific">Tanacetum cinerariifolium</name>
    <name type="common">Dalmatian daisy</name>
    <name type="synonym">Chrysanthemum cinerariifolium</name>
    <dbReference type="NCBI Taxonomy" id="118510"/>
    <lineage>
        <taxon>Eukaryota</taxon>
        <taxon>Viridiplantae</taxon>
        <taxon>Streptophyta</taxon>
        <taxon>Embryophyta</taxon>
        <taxon>Tracheophyta</taxon>
        <taxon>Spermatophyta</taxon>
        <taxon>Magnoliopsida</taxon>
        <taxon>eudicotyledons</taxon>
        <taxon>Gunneridae</taxon>
        <taxon>Pentapetalae</taxon>
        <taxon>asterids</taxon>
        <taxon>campanulids</taxon>
        <taxon>Asterales</taxon>
        <taxon>Asteraceae</taxon>
        <taxon>Asteroideae</taxon>
        <taxon>Anthemideae</taxon>
        <taxon>Anthemidinae</taxon>
        <taxon>Tanacetum</taxon>
    </lineage>
</organism>
<evidence type="ECO:0000256" key="1">
    <source>
        <dbReference type="SAM" id="MobiDB-lite"/>
    </source>
</evidence>
<dbReference type="EMBL" id="BKCJ010002561">
    <property type="protein sequence ID" value="GEU49419.1"/>
    <property type="molecule type" value="Genomic_DNA"/>
</dbReference>
<name>A0A6L2KKH7_TANCI</name>